<evidence type="ECO:0000313" key="1">
    <source>
        <dbReference type="EMBL" id="MFI6496822.1"/>
    </source>
</evidence>
<evidence type="ECO:0000313" key="2">
    <source>
        <dbReference type="Proteomes" id="UP001612741"/>
    </source>
</evidence>
<comment type="caution">
    <text evidence="1">The sequence shown here is derived from an EMBL/GenBank/DDBJ whole genome shotgun (WGS) entry which is preliminary data.</text>
</comment>
<name>A0ABW7YLP8_9ACTN</name>
<reference evidence="1 2" key="1">
    <citation type="submission" date="2024-10" db="EMBL/GenBank/DDBJ databases">
        <title>The Natural Products Discovery Center: Release of the First 8490 Sequenced Strains for Exploring Actinobacteria Biosynthetic Diversity.</title>
        <authorList>
            <person name="Kalkreuter E."/>
            <person name="Kautsar S.A."/>
            <person name="Yang D."/>
            <person name="Bader C.D."/>
            <person name="Teijaro C.N."/>
            <person name="Fluegel L."/>
            <person name="Davis C.M."/>
            <person name="Simpson J.R."/>
            <person name="Lauterbach L."/>
            <person name="Steele A.D."/>
            <person name="Gui C."/>
            <person name="Meng S."/>
            <person name="Li G."/>
            <person name="Viehrig K."/>
            <person name="Ye F."/>
            <person name="Su P."/>
            <person name="Kiefer A.F."/>
            <person name="Nichols A."/>
            <person name="Cepeda A.J."/>
            <person name="Yan W."/>
            <person name="Fan B."/>
            <person name="Jiang Y."/>
            <person name="Adhikari A."/>
            <person name="Zheng C.-J."/>
            <person name="Schuster L."/>
            <person name="Cowan T.M."/>
            <person name="Smanski M.J."/>
            <person name="Chevrette M.G."/>
            <person name="De Carvalho L.P.S."/>
            <person name="Shen B."/>
        </authorList>
    </citation>
    <scope>NUCLEOTIDE SEQUENCE [LARGE SCALE GENOMIC DNA]</scope>
    <source>
        <strain evidence="1 2">NPDC050545</strain>
    </source>
</reference>
<sequence length="52" mass="5631">MMAKKSNVVPFKQRPLSPKKVFKDEIAARTDSTSVCGKGHVFEAGTTCGRCS</sequence>
<dbReference type="RefSeq" id="WP_397079242.1">
    <property type="nucleotide sequence ID" value="NZ_JBITGY010000002.1"/>
</dbReference>
<protein>
    <submittedName>
        <fullName evidence="1">Uncharacterized protein</fullName>
    </submittedName>
</protein>
<gene>
    <name evidence="1" type="ORF">ACIBG2_05545</name>
</gene>
<dbReference type="EMBL" id="JBITGY010000002">
    <property type="protein sequence ID" value="MFI6496822.1"/>
    <property type="molecule type" value="Genomic_DNA"/>
</dbReference>
<proteinExistence type="predicted"/>
<accession>A0ABW7YLP8</accession>
<keyword evidence="2" id="KW-1185">Reference proteome</keyword>
<organism evidence="1 2">
    <name type="scientific">Nonomuraea typhae</name>
    <dbReference type="NCBI Taxonomy" id="2603600"/>
    <lineage>
        <taxon>Bacteria</taxon>
        <taxon>Bacillati</taxon>
        <taxon>Actinomycetota</taxon>
        <taxon>Actinomycetes</taxon>
        <taxon>Streptosporangiales</taxon>
        <taxon>Streptosporangiaceae</taxon>
        <taxon>Nonomuraea</taxon>
    </lineage>
</organism>
<dbReference type="Proteomes" id="UP001612741">
    <property type="component" value="Unassembled WGS sequence"/>
</dbReference>